<accession>A0ABU1LEA2</accession>
<organism evidence="1 2">
    <name type="scientific">Chryseobacterium geocarposphaerae</name>
    <dbReference type="NCBI Taxonomy" id="1416776"/>
    <lineage>
        <taxon>Bacteria</taxon>
        <taxon>Pseudomonadati</taxon>
        <taxon>Bacteroidota</taxon>
        <taxon>Flavobacteriia</taxon>
        <taxon>Flavobacteriales</taxon>
        <taxon>Weeksellaceae</taxon>
        <taxon>Chryseobacterium group</taxon>
        <taxon>Chryseobacterium</taxon>
    </lineage>
</organism>
<name>A0ABU1LEA2_9FLAO</name>
<proteinExistence type="predicted"/>
<dbReference type="EMBL" id="JAVDQS010000004">
    <property type="protein sequence ID" value="MDR6405052.1"/>
    <property type="molecule type" value="Genomic_DNA"/>
</dbReference>
<evidence type="ECO:0000313" key="2">
    <source>
        <dbReference type="Proteomes" id="UP001184853"/>
    </source>
</evidence>
<sequence>MKYTLKNIIERFQKKEELQFLFFWGHTGRSEVTKAFFSQWFPSQFEENKIVYKTLNII</sequence>
<dbReference type="Proteomes" id="UP001184853">
    <property type="component" value="Unassembled WGS sequence"/>
</dbReference>
<evidence type="ECO:0000313" key="1">
    <source>
        <dbReference type="EMBL" id="MDR6405052.1"/>
    </source>
</evidence>
<keyword evidence="2" id="KW-1185">Reference proteome</keyword>
<comment type="caution">
    <text evidence="1">The sequence shown here is derived from an EMBL/GenBank/DDBJ whole genome shotgun (WGS) entry which is preliminary data.</text>
</comment>
<gene>
    <name evidence="1" type="ORF">J2781_001976</name>
</gene>
<reference evidence="1 2" key="1">
    <citation type="submission" date="2023-07" db="EMBL/GenBank/DDBJ databases">
        <title>Sorghum-associated microbial communities from plants grown in Nebraska, USA.</title>
        <authorList>
            <person name="Schachtman D."/>
        </authorList>
    </citation>
    <scope>NUCLEOTIDE SEQUENCE [LARGE SCALE GENOMIC DNA]</scope>
    <source>
        <strain evidence="1 2">DS1709</strain>
    </source>
</reference>
<protein>
    <submittedName>
        <fullName evidence="1">NAD-dependent protein-ADP-ribosyltransferase YbiA (DUF1768 family)</fullName>
    </submittedName>
</protein>